<dbReference type="Gene3D" id="1.10.101.10">
    <property type="entry name" value="PGBD-like superfamily/PGBD"/>
    <property type="match status" value="1"/>
</dbReference>
<evidence type="ECO:0000256" key="1">
    <source>
        <dbReference type="SAM" id="MobiDB-lite"/>
    </source>
</evidence>
<feature type="transmembrane region" description="Helical" evidence="2">
    <location>
        <begin position="122"/>
        <end position="144"/>
    </location>
</feature>
<dbReference type="InterPro" id="IPR010982">
    <property type="entry name" value="Lambda_DNA-bd_dom_sf"/>
</dbReference>
<dbReference type="SUPFAM" id="SSF47413">
    <property type="entry name" value="lambda repressor-like DNA-binding domains"/>
    <property type="match status" value="1"/>
</dbReference>
<accession>A0A6H9UQ29</accession>
<keyword evidence="5" id="KW-1185">Reference proteome</keyword>
<gene>
    <name evidence="4" type="ORF">F7R91_35025</name>
</gene>
<dbReference type="SUPFAM" id="SSF47090">
    <property type="entry name" value="PGBD-like"/>
    <property type="match status" value="1"/>
</dbReference>
<dbReference type="CDD" id="cd00093">
    <property type="entry name" value="HTH_XRE"/>
    <property type="match status" value="1"/>
</dbReference>
<comment type="caution">
    <text evidence="4">The sequence shown here is derived from an EMBL/GenBank/DDBJ whole genome shotgun (WGS) entry which is preliminary data.</text>
</comment>
<evidence type="ECO:0000313" key="4">
    <source>
        <dbReference type="EMBL" id="KAB1140669.1"/>
    </source>
</evidence>
<name>A0A6H9UQ29_9ACTN</name>
<feature type="compositionally biased region" description="Basic and acidic residues" evidence="1">
    <location>
        <begin position="101"/>
        <end position="115"/>
    </location>
</feature>
<feature type="domain" description="Peptidoglycan binding-like" evidence="3">
    <location>
        <begin position="206"/>
        <end position="259"/>
    </location>
</feature>
<sequence>MPRWKELPGSLDDRARQLVVQMRLLKDRSGLSTTSLAAKTAYSRSSWARYLNGTALPPRRAVAELARLGGADATRLLVLHELAEATWARTEPAGGDGGSPADRDCAPASTEEPRRTSRRFPWAAAVGATAVTVLLVGLVVAAPWEEGHGGASRTSRTSVRPTGTGVYSYQPGRTYDCAVRRERGLLRAGHSDSRVAVLQSGSTSWDVVEAQCLLRHHGFSPGPVDGIFGELTERAVQRFQEKRGLVVDGKVGPHTWGALRR</sequence>
<keyword evidence="2" id="KW-1133">Transmembrane helix</keyword>
<dbReference type="RefSeq" id="WP_150956550.1">
    <property type="nucleotide sequence ID" value="NZ_VZRB01000039.1"/>
</dbReference>
<dbReference type="GO" id="GO:0003677">
    <property type="term" value="F:DNA binding"/>
    <property type="evidence" value="ECO:0007669"/>
    <property type="project" value="InterPro"/>
</dbReference>
<evidence type="ECO:0000259" key="3">
    <source>
        <dbReference type="Pfam" id="PF01471"/>
    </source>
</evidence>
<evidence type="ECO:0000256" key="2">
    <source>
        <dbReference type="SAM" id="Phobius"/>
    </source>
</evidence>
<dbReference type="InterPro" id="IPR036365">
    <property type="entry name" value="PGBD-like_sf"/>
</dbReference>
<evidence type="ECO:0000313" key="5">
    <source>
        <dbReference type="Proteomes" id="UP000442707"/>
    </source>
</evidence>
<dbReference type="InterPro" id="IPR001387">
    <property type="entry name" value="Cro/C1-type_HTH"/>
</dbReference>
<feature type="compositionally biased region" description="Polar residues" evidence="1">
    <location>
        <begin position="152"/>
        <end position="165"/>
    </location>
</feature>
<reference evidence="4 5" key="1">
    <citation type="submission" date="2019-09" db="EMBL/GenBank/DDBJ databases">
        <title>Screening of Novel Bioactive Compounds from Soil-Associated.</title>
        <authorList>
            <person name="Zhao S."/>
        </authorList>
    </citation>
    <scope>NUCLEOTIDE SEQUENCE [LARGE SCALE GENOMIC DNA]</scope>
    <source>
        <strain evidence="4 5">HIT-DPA4</strain>
    </source>
</reference>
<dbReference type="AlphaFoldDB" id="A0A6H9UQ29"/>
<keyword evidence="2" id="KW-0812">Transmembrane</keyword>
<dbReference type="Pfam" id="PF01471">
    <property type="entry name" value="PG_binding_1"/>
    <property type="match status" value="1"/>
</dbReference>
<organism evidence="4 5">
    <name type="scientific">Streptomyces luteolifulvus</name>
    <dbReference type="NCBI Taxonomy" id="2615112"/>
    <lineage>
        <taxon>Bacteria</taxon>
        <taxon>Bacillati</taxon>
        <taxon>Actinomycetota</taxon>
        <taxon>Actinomycetes</taxon>
        <taxon>Kitasatosporales</taxon>
        <taxon>Streptomycetaceae</taxon>
        <taxon>Streptomyces</taxon>
    </lineage>
</organism>
<dbReference type="InterPro" id="IPR002477">
    <property type="entry name" value="Peptidoglycan-bd-like"/>
</dbReference>
<proteinExistence type="predicted"/>
<feature type="region of interest" description="Disordered" evidence="1">
    <location>
        <begin position="146"/>
        <end position="165"/>
    </location>
</feature>
<dbReference type="InterPro" id="IPR036366">
    <property type="entry name" value="PGBDSf"/>
</dbReference>
<protein>
    <submittedName>
        <fullName evidence="4">Helix-turn-helix domain-containing protein</fullName>
    </submittedName>
</protein>
<dbReference type="EMBL" id="VZRB01000039">
    <property type="protein sequence ID" value="KAB1140669.1"/>
    <property type="molecule type" value="Genomic_DNA"/>
</dbReference>
<dbReference type="Pfam" id="PF13560">
    <property type="entry name" value="HTH_31"/>
    <property type="match status" value="1"/>
</dbReference>
<keyword evidence="2" id="KW-0472">Membrane</keyword>
<dbReference type="Proteomes" id="UP000442707">
    <property type="component" value="Unassembled WGS sequence"/>
</dbReference>
<feature type="region of interest" description="Disordered" evidence="1">
    <location>
        <begin position="89"/>
        <end position="117"/>
    </location>
</feature>